<evidence type="ECO:0000256" key="1">
    <source>
        <dbReference type="SAM" id="MobiDB-lite"/>
    </source>
</evidence>
<organism evidence="2 3">
    <name type="scientific">Kineosporia babensis</name>
    <dbReference type="NCBI Taxonomy" id="499548"/>
    <lineage>
        <taxon>Bacteria</taxon>
        <taxon>Bacillati</taxon>
        <taxon>Actinomycetota</taxon>
        <taxon>Actinomycetes</taxon>
        <taxon>Kineosporiales</taxon>
        <taxon>Kineosporiaceae</taxon>
        <taxon>Kineosporia</taxon>
    </lineage>
</organism>
<name>A0A9X1NJD1_9ACTN</name>
<dbReference type="RefSeq" id="WP_231448999.1">
    <property type="nucleotide sequence ID" value="NZ_JAJOMB010000027.1"/>
</dbReference>
<comment type="caution">
    <text evidence="2">The sequence shown here is derived from an EMBL/GenBank/DDBJ whole genome shotgun (WGS) entry which is preliminary data.</text>
</comment>
<evidence type="ECO:0000313" key="3">
    <source>
        <dbReference type="Proteomes" id="UP001138997"/>
    </source>
</evidence>
<dbReference type="AlphaFoldDB" id="A0A9X1NJD1"/>
<accession>A0A9X1NJD1</accession>
<proteinExistence type="predicted"/>
<reference evidence="2" key="1">
    <citation type="submission" date="2021-11" db="EMBL/GenBank/DDBJ databases">
        <title>Streptomyces corallinus and Kineosporia corallina sp. nov., two new coral-derived marine actinobacteria.</title>
        <authorList>
            <person name="Buangrab K."/>
            <person name="Sutthacheep M."/>
            <person name="Yeemin T."/>
            <person name="Harunari E."/>
            <person name="Igarashi Y."/>
            <person name="Sripreechasak P."/>
            <person name="Kanchanasin P."/>
            <person name="Tanasupawat S."/>
            <person name="Phongsopitanun W."/>
        </authorList>
    </citation>
    <scope>NUCLEOTIDE SEQUENCE</scope>
    <source>
        <strain evidence="2">JCM 31032</strain>
    </source>
</reference>
<feature type="region of interest" description="Disordered" evidence="1">
    <location>
        <begin position="1"/>
        <end position="27"/>
    </location>
</feature>
<sequence>MSPKKRPRKNDRAHSTRRRAKAERPGAVGRFNRERMPSYKVSPLLEALHLVPGPLVPIYAVPAAWHQRASRSQLGTCVIVCHQIAGALGHLGIAAHPVAATATVYQRVANGPLQGWKATDTGSGDQAPVVTDQGTTDGHMVIHVPEPGLVIDATIVQNLTILEAAYHNVGYSVPTVELIPPGPAPVEPVEFVYDESLRVTWHLQAQWTGTMNRLLDDEELKRLAQHGATSLARDALNEMNGLLQDEPRLDVLGHHRQVDALLLGNTALPACD</sequence>
<gene>
    <name evidence="2" type="ORF">LR394_35155</name>
</gene>
<dbReference type="Proteomes" id="UP001138997">
    <property type="component" value="Unassembled WGS sequence"/>
</dbReference>
<protein>
    <submittedName>
        <fullName evidence="2">Uncharacterized protein</fullName>
    </submittedName>
</protein>
<evidence type="ECO:0000313" key="2">
    <source>
        <dbReference type="EMBL" id="MCD5316147.1"/>
    </source>
</evidence>
<keyword evidence="3" id="KW-1185">Reference proteome</keyword>
<dbReference type="EMBL" id="JAJOMB010000027">
    <property type="protein sequence ID" value="MCD5316147.1"/>
    <property type="molecule type" value="Genomic_DNA"/>
</dbReference>
<feature type="compositionally biased region" description="Basic residues" evidence="1">
    <location>
        <begin position="1"/>
        <end position="21"/>
    </location>
</feature>